<sequence length="386" mass="40639">MLRLVFSAAVGTLIGGAIAVLVGPPGAGIWVLAIALPVGILSLVSMRLGASGLASTAVSQEDLIRARAEDRLGVARIEAVRQTGTQINDQPLCEIDVTVQPRRGAGYATTVRTVVPLVELSSLQAGAIRRVAVLIDGGPEFGFVDGEVSAAEIGDLVVPPRGSVPTLVWPKAMRVVSGARRGPLLGIGPRGRMLRGILFLVVALVAAGAVVAPYTRAVIMTVQAAQEGRFGVDLRRPDELAVAAKALEDEIGHDRIVTVLIRPDFIRVEAPVTLGRTETDVWMYRGGVVEHTGAASSQPELAAEQFVWKDIALPKVWSLLSDASTESGLGIDDASVLVTRGTDSDIDSETFGEPVAAPEMRFSLRTEYKDSSFRVNADGSGELVAP</sequence>
<proteinExistence type="predicted"/>
<protein>
    <submittedName>
        <fullName evidence="2">Uncharacterized protein</fullName>
    </submittedName>
</protein>
<dbReference type="OrthoDB" id="4965912at2"/>
<dbReference type="EMBL" id="JFYO01000001">
    <property type="protein sequence ID" value="EZP29422.1"/>
    <property type="molecule type" value="Genomic_DNA"/>
</dbReference>
<gene>
    <name evidence="2" type="ORF">BW34_00035</name>
</gene>
<dbReference type="PATRIC" id="fig|273677.3.peg.33"/>
<name>A0A031FYR4_9MICO</name>
<keyword evidence="3" id="KW-1185">Reference proteome</keyword>
<organism evidence="2 3">
    <name type="scientific">Microbacterium oleivorans</name>
    <dbReference type="NCBI Taxonomy" id="273677"/>
    <lineage>
        <taxon>Bacteria</taxon>
        <taxon>Bacillati</taxon>
        <taxon>Actinomycetota</taxon>
        <taxon>Actinomycetes</taxon>
        <taxon>Micrococcales</taxon>
        <taxon>Microbacteriaceae</taxon>
        <taxon>Microbacterium</taxon>
    </lineage>
</organism>
<dbReference type="AlphaFoldDB" id="A0A031FYR4"/>
<dbReference type="eggNOG" id="ENOG502ZBR0">
    <property type="taxonomic scope" value="Bacteria"/>
</dbReference>
<accession>A0A031FYR4</accession>
<feature type="transmembrane region" description="Helical" evidence="1">
    <location>
        <begin position="29"/>
        <end position="50"/>
    </location>
</feature>
<keyword evidence="1" id="KW-0472">Membrane</keyword>
<dbReference type="Proteomes" id="UP000024001">
    <property type="component" value="Unassembled WGS sequence"/>
</dbReference>
<feature type="transmembrane region" description="Helical" evidence="1">
    <location>
        <begin position="197"/>
        <end position="215"/>
    </location>
</feature>
<keyword evidence="1" id="KW-1133">Transmembrane helix</keyword>
<comment type="caution">
    <text evidence="2">The sequence shown here is derived from an EMBL/GenBank/DDBJ whole genome shotgun (WGS) entry which is preliminary data.</text>
</comment>
<evidence type="ECO:0000256" key="1">
    <source>
        <dbReference type="SAM" id="Phobius"/>
    </source>
</evidence>
<evidence type="ECO:0000313" key="2">
    <source>
        <dbReference type="EMBL" id="EZP29422.1"/>
    </source>
</evidence>
<reference evidence="2 3" key="1">
    <citation type="submission" date="2014-03" db="EMBL/GenBank/DDBJ databases">
        <title>Draft Genome Sequences of 13 Willow Endophytes.</title>
        <authorList>
            <person name="Gan H.Y."/>
            <person name="Gan H.M."/>
            <person name="Savka M.A."/>
            <person name="Hudson A.O."/>
        </authorList>
    </citation>
    <scope>NUCLEOTIDE SEQUENCE [LARGE SCALE GENOMIC DNA]</scope>
    <source>
        <strain evidence="2 3">RIT293</strain>
    </source>
</reference>
<keyword evidence="1" id="KW-0812">Transmembrane</keyword>
<evidence type="ECO:0000313" key="3">
    <source>
        <dbReference type="Proteomes" id="UP000024001"/>
    </source>
</evidence>